<name>A0ABX1G6J7_9MICC</name>
<evidence type="ECO:0000259" key="2">
    <source>
        <dbReference type="Pfam" id="PF07905"/>
    </source>
</evidence>
<feature type="domain" description="Purine catabolism PurC-like" evidence="2">
    <location>
        <begin position="7"/>
        <end position="130"/>
    </location>
</feature>
<dbReference type="InterPro" id="IPR025736">
    <property type="entry name" value="PucR_C-HTH_dom"/>
</dbReference>
<dbReference type="PANTHER" id="PTHR33744:SF1">
    <property type="entry name" value="DNA-BINDING TRANSCRIPTIONAL ACTIVATOR ADER"/>
    <property type="match status" value="1"/>
</dbReference>
<feature type="domain" description="CdaR GGDEF-like" evidence="4">
    <location>
        <begin position="266"/>
        <end position="377"/>
    </location>
</feature>
<keyword evidence="6" id="KW-1185">Reference proteome</keyword>
<evidence type="ECO:0000259" key="4">
    <source>
        <dbReference type="Pfam" id="PF17853"/>
    </source>
</evidence>
<organism evidence="5 6">
    <name type="scientific">Paeniglutamicibacter terrestris</name>
    <dbReference type="NCBI Taxonomy" id="2723403"/>
    <lineage>
        <taxon>Bacteria</taxon>
        <taxon>Bacillati</taxon>
        <taxon>Actinomycetota</taxon>
        <taxon>Actinomycetes</taxon>
        <taxon>Micrococcales</taxon>
        <taxon>Micrococcaceae</taxon>
        <taxon>Paeniglutamicibacter</taxon>
    </lineage>
</organism>
<protein>
    <submittedName>
        <fullName evidence="5">PucR family transcriptional regulator</fullName>
    </submittedName>
</protein>
<evidence type="ECO:0000256" key="1">
    <source>
        <dbReference type="ARBA" id="ARBA00006754"/>
    </source>
</evidence>
<dbReference type="PANTHER" id="PTHR33744">
    <property type="entry name" value="CARBOHYDRATE DIACID REGULATOR"/>
    <property type="match status" value="1"/>
</dbReference>
<proteinExistence type="inferred from homology"/>
<dbReference type="InterPro" id="IPR041522">
    <property type="entry name" value="CdaR_GGDEF"/>
</dbReference>
<dbReference type="InterPro" id="IPR051448">
    <property type="entry name" value="CdaR-like_regulators"/>
</dbReference>
<dbReference type="Gene3D" id="1.10.10.2840">
    <property type="entry name" value="PucR C-terminal helix-turn-helix domain"/>
    <property type="match status" value="1"/>
</dbReference>
<accession>A0ABX1G6J7</accession>
<dbReference type="EMBL" id="JAAWVT010000006">
    <property type="protein sequence ID" value="NKG21664.1"/>
    <property type="molecule type" value="Genomic_DNA"/>
</dbReference>
<dbReference type="Pfam" id="PF07905">
    <property type="entry name" value="PucR"/>
    <property type="match status" value="1"/>
</dbReference>
<dbReference type="InterPro" id="IPR042070">
    <property type="entry name" value="PucR_C-HTH_sf"/>
</dbReference>
<evidence type="ECO:0000313" key="6">
    <source>
        <dbReference type="Proteomes" id="UP000746595"/>
    </source>
</evidence>
<dbReference type="Proteomes" id="UP000746595">
    <property type="component" value="Unassembled WGS sequence"/>
</dbReference>
<dbReference type="RefSeq" id="WP_168152502.1">
    <property type="nucleotide sequence ID" value="NZ_JAAWVT010000006.1"/>
</dbReference>
<dbReference type="Pfam" id="PF13556">
    <property type="entry name" value="HTH_30"/>
    <property type="match status" value="1"/>
</dbReference>
<dbReference type="Pfam" id="PF17853">
    <property type="entry name" value="GGDEF_2"/>
    <property type="match status" value="1"/>
</dbReference>
<dbReference type="InterPro" id="IPR012914">
    <property type="entry name" value="PucR_dom"/>
</dbReference>
<reference evidence="5 6" key="1">
    <citation type="submission" date="2020-04" db="EMBL/GenBank/DDBJ databases">
        <title>Paeniglutamicibacter sp. ANT13_2, a novel actinomycete isolated from sediment in Antarctica.</title>
        <authorList>
            <person name="Sakdapetsiri C."/>
            <person name="Pinyakong O."/>
        </authorList>
    </citation>
    <scope>NUCLEOTIDE SEQUENCE [LARGE SCALE GENOMIC DNA]</scope>
    <source>
        <strain evidence="5 6">ANT13_2</strain>
    </source>
</reference>
<evidence type="ECO:0000259" key="3">
    <source>
        <dbReference type="Pfam" id="PF13556"/>
    </source>
</evidence>
<evidence type="ECO:0000313" key="5">
    <source>
        <dbReference type="EMBL" id="NKG21664.1"/>
    </source>
</evidence>
<sequence>MLLNLNDVLATPLFMKARPRIMAGAANAATTQVRWVHSSEVLEIAPLLRGEELLLSGGQNLVALRVEAQVQYIQSLAERKVAALAIDTVGLNRSLSPALIEAAEMAGLPLIELRATVPFVELAETINRAIVSAQALALQRADEVSQSLAHRIATSGPGLTPLVALIAQNLDVNALLVDMGGNTLASSRDIPDAQIEMKVLSDIFLSDVVAARLQLESRHEAEKEFLSTVAERLGSILALALSQHHRPTRSQIADSALMQAIIRDSSSSEIKDLCVQIGLDATVPVAVMVFRGVELGRVRSAVERILRHNCPDIKTYLDSEYLYGVLPLKGISPRQERRRILLGLRAEIEAVSVQGVMGPWVPDASHGPWSLQQALVTERLALPMPNSGAVRDCEDVALERLCERDVGPKKIERYIQEILSDLLVHDSLRSGDLVATLDAWLSSGCNSTAAAAALFMERQTLHKRLNKIFDLLGGDPRGTSRLAAVHLATRLALANLGTRK</sequence>
<feature type="domain" description="PucR C-terminal helix-turn-helix" evidence="3">
    <location>
        <begin position="433"/>
        <end position="490"/>
    </location>
</feature>
<comment type="caution">
    <text evidence="5">The sequence shown here is derived from an EMBL/GenBank/DDBJ whole genome shotgun (WGS) entry which is preliminary data.</text>
</comment>
<gene>
    <name evidence="5" type="ORF">HED64_13235</name>
</gene>
<comment type="similarity">
    <text evidence="1">Belongs to the CdaR family.</text>
</comment>